<reference evidence="3 4" key="1">
    <citation type="submission" date="2015-12" db="EMBL/GenBank/DDBJ databases">
        <title>Complete genome of Lacimicrobium alkaliphilum KCTC 32984.</title>
        <authorList>
            <person name="Kim S.-G."/>
            <person name="Lee Y.-J."/>
        </authorList>
    </citation>
    <scope>NUCLEOTIDE SEQUENCE [LARGE SCALE GENOMIC DNA]</scope>
    <source>
        <strain evidence="3 4">YelD216</strain>
    </source>
</reference>
<evidence type="ECO:0000313" key="4">
    <source>
        <dbReference type="Proteomes" id="UP000068447"/>
    </source>
</evidence>
<dbReference type="AlphaFoldDB" id="A0A0U2JJ11"/>
<keyword evidence="4" id="KW-1185">Reference proteome</keyword>
<name>A0A0U2JJ11_9ALTE</name>
<evidence type="ECO:0008006" key="5">
    <source>
        <dbReference type="Google" id="ProtNLM"/>
    </source>
</evidence>
<dbReference type="Proteomes" id="UP000068447">
    <property type="component" value="Chromosome"/>
</dbReference>
<organism evidence="3 4">
    <name type="scientific">Lacimicrobium alkaliphilum</name>
    <dbReference type="NCBI Taxonomy" id="1526571"/>
    <lineage>
        <taxon>Bacteria</taxon>
        <taxon>Pseudomonadati</taxon>
        <taxon>Pseudomonadota</taxon>
        <taxon>Gammaproteobacteria</taxon>
        <taxon>Alteromonadales</taxon>
        <taxon>Alteromonadaceae</taxon>
        <taxon>Lacimicrobium</taxon>
    </lineage>
</organism>
<keyword evidence="1" id="KW-0175">Coiled coil</keyword>
<dbReference type="KEGG" id="lal:AT746_10445"/>
<evidence type="ECO:0000256" key="2">
    <source>
        <dbReference type="SAM" id="MobiDB-lite"/>
    </source>
</evidence>
<protein>
    <recommendedName>
        <fullName evidence="5">DNA repair protein</fullName>
    </recommendedName>
</protein>
<evidence type="ECO:0000256" key="1">
    <source>
        <dbReference type="SAM" id="Coils"/>
    </source>
</evidence>
<feature type="coiled-coil region" evidence="1">
    <location>
        <begin position="78"/>
        <end position="105"/>
    </location>
</feature>
<gene>
    <name evidence="3" type="ORF">AT746_10445</name>
</gene>
<feature type="region of interest" description="Disordered" evidence="2">
    <location>
        <begin position="223"/>
        <end position="242"/>
    </location>
</feature>
<sequence>MFTIVIVLIVALIIIAIVINAIQQHREQVEAERRAELAKQKAVVDETEDALMAAAHIPVSQHMILILNKRILNGLREMLELNPKARDLKQRIKDAEERVKSIDTNQPPPGSDNFSLPDNDKQIIVLIQGIKKLRTILRSENSKGKVDTQVFLAEDKRMARLQLKINVETLVKRGRSAIKSDMLGSARQYFEKAIAALNSSSEQDEYTTARRQELEQNLETIQNNLRNANAQDRARKKEEERDELDELFAPKKKW</sequence>
<accession>A0A0U2JJ11</accession>
<dbReference type="OrthoDB" id="5899712at2"/>
<dbReference type="STRING" id="1526571.AT746_10445"/>
<dbReference type="RefSeq" id="WP_062480061.1">
    <property type="nucleotide sequence ID" value="NZ_CP013650.1"/>
</dbReference>
<dbReference type="EMBL" id="CP013650">
    <property type="protein sequence ID" value="ALS98646.1"/>
    <property type="molecule type" value="Genomic_DNA"/>
</dbReference>
<evidence type="ECO:0000313" key="3">
    <source>
        <dbReference type="EMBL" id="ALS98646.1"/>
    </source>
</evidence>
<proteinExistence type="predicted"/>